<reference evidence="2 3" key="1">
    <citation type="submission" date="2023-11" db="EMBL/GenBank/DDBJ databases">
        <title>Arctic aerobic anoxygenic photoheterotroph Sediminicoccus rosea KRV36 adapts its photosynthesis to long days of polar summer.</title>
        <authorList>
            <person name="Tomasch J."/>
            <person name="Kopejtka K."/>
            <person name="Bily T."/>
            <person name="Gardiner A.T."/>
            <person name="Gardian Z."/>
            <person name="Shivaramu S."/>
            <person name="Koblizek M."/>
            <person name="Engelhardt F."/>
            <person name="Kaftan D."/>
        </authorList>
    </citation>
    <scope>NUCLEOTIDE SEQUENCE [LARGE SCALE GENOMIC DNA]</scope>
    <source>
        <strain evidence="2 3">R-30</strain>
    </source>
</reference>
<keyword evidence="1" id="KW-0732">Signal</keyword>
<accession>A0ABZ0PJC2</accession>
<evidence type="ECO:0000256" key="1">
    <source>
        <dbReference type="SAM" id="SignalP"/>
    </source>
</evidence>
<gene>
    <name evidence="2" type="ORF">R9Z33_02675</name>
</gene>
<name>A0ABZ0PJC2_9PROT</name>
<sequence>MRPFHSLIIAGALALGLLQPGGAQAQYWDKPGFGPPAYRYVPPPPVYYAPPRPLFVPPPVVFVPPPPPRFYAPPVYYGPPRHYYGRPWRGGPRRHW</sequence>
<dbReference type="RefSeq" id="WP_318649765.1">
    <property type="nucleotide sequence ID" value="NZ_CP137852.1"/>
</dbReference>
<feature type="signal peptide" evidence="1">
    <location>
        <begin position="1"/>
        <end position="25"/>
    </location>
</feature>
<evidence type="ECO:0000313" key="2">
    <source>
        <dbReference type="EMBL" id="WPB85786.1"/>
    </source>
</evidence>
<keyword evidence="3" id="KW-1185">Reference proteome</keyword>
<proteinExistence type="predicted"/>
<evidence type="ECO:0008006" key="4">
    <source>
        <dbReference type="Google" id="ProtNLM"/>
    </source>
</evidence>
<dbReference type="Proteomes" id="UP001305521">
    <property type="component" value="Chromosome"/>
</dbReference>
<organism evidence="2 3">
    <name type="scientific">Sediminicoccus rosea</name>
    <dbReference type="NCBI Taxonomy" id="1225128"/>
    <lineage>
        <taxon>Bacteria</taxon>
        <taxon>Pseudomonadati</taxon>
        <taxon>Pseudomonadota</taxon>
        <taxon>Alphaproteobacteria</taxon>
        <taxon>Acetobacterales</taxon>
        <taxon>Roseomonadaceae</taxon>
        <taxon>Sediminicoccus</taxon>
    </lineage>
</organism>
<feature type="chain" id="PRO_5046566893" description="PXPV repeat-containing protein" evidence="1">
    <location>
        <begin position="26"/>
        <end position="96"/>
    </location>
</feature>
<dbReference type="EMBL" id="CP137852">
    <property type="protein sequence ID" value="WPB85786.1"/>
    <property type="molecule type" value="Genomic_DNA"/>
</dbReference>
<protein>
    <recommendedName>
        <fullName evidence="4">PXPV repeat-containing protein</fullName>
    </recommendedName>
</protein>
<evidence type="ECO:0000313" key="3">
    <source>
        <dbReference type="Proteomes" id="UP001305521"/>
    </source>
</evidence>